<protein>
    <submittedName>
        <fullName evidence="4">DUF3685 domain-containing protein</fullName>
    </submittedName>
</protein>
<proteinExistence type="predicted"/>
<reference evidence="4" key="1">
    <citation type="submission" date="2022-06" db="EMBL/GenBank/DDBJ databases">
        <title>Genome sequence of Phormidium yuhuli AB48 isolated from an industrial photobioreactor environment.</title>
        <authorList>
            <person name="Qiu Y."/>
            <person name="Noonan A.J.C."/>
            <person name="Dofher K."/>
            <person name="Koch M."/>
            <person name="Kieft B."/>
            <person name="Lin X."/>
            <person name="Ziels R.M."/>
            <person name="Hallam S.J."/>
        </authorList>
    </citation>
    <scope>NUCLEOTIDE SEQUENCE</scope>
    <source>
        <strain evidence="4">AB48</strain>
    </source>
</reference>
<dbReference type="InterPro" id="IPR011006">
    <property type="entry name" value="CheY-like_superfamily"/>
</dbReference>
<dbReference type="InterPro" id="IPR016837">
    <property type="entry name" value="Uncharacterised_Ycf55_cyanobac"/>
</dbReference>
<dbReference type="RefSeq" id="WP_252660271.1">
    <property type="nucleotide sequence ID" value="NZ_CP098611.1"/>
</dbReference>
<dbReference type="PIRSF" id="PIRSF026434">
    <property type="entry name" value="RR_ycf55_prd"/>
    <property type="match status" value="1"/>
</dbReference>
<dbReference type="PROSITE" id="PS50110">
    <property type="entry name" value="RESPONSE_REGULATORY"/>
    <property type="match status" value="1"/>
</dbReference>
<organism evidence="4 5">
    <name type="scientific">Phormidium yuhuli AB48</name>
    <dbReference type="NCBI Taxonomy" id="2940671"/>
    <lineage>
        <taxon>Bacteria</taxon>
        <taxon>Bacillati</taxon>
        <taxon>Cyanobacteriota</taxon>
        <taxon>Cyanophyceae</taxon>
        <taxon>Oscillatoriophycideae</taxon>
        <taxon>Oscillatoriales</taxon>
        <taxon>Oscillatoriaceae</taxon>
        <taxon>Phormidium</taxon>
        <taxon>Phormidium yuhuli</taxon>
    </lineage>
</organism>
<dbReference type="PANTHER" id="PTHR36807">
    <property type="entry name" value="PHOSPHOGLYCOLATE PHOSPHATASE"/>
    <property type="match status" value="1"/>
</dbReference>
<feature type="compositionally biased region" description="Low complexity" evidence="2">
    <location>
        <begin position="218"/>
        <end position="229"/>
    </location>
</feature>
<dbReference type="InterPro" id="IPR001789">
    <property type="entry name" value="Sig_transdc_resp-reg_receiver"/>
</dbReference>
<evidence type="ECO:0000256" key="2">
    <source>
        <dbReference type="SAM" id="MobiDB-lite"/>
    </source>
</evidence>
<dbReference type="SUPFAM" id="SSF52172">
    <property type="entry name" value="CheY-like"/>
    <property type="match status" value="1"/>
</dbReference>
<dbReference type="Pfam" id="PF12452">
    <property type="entry name" value="DUF3685"/>
    <property type="match status" value="1"/>
</dbReference>
<keyword evidence="5" id="KW-1185">Reference proteome</keyword>
<accession>A0ABY5AKQ2</accession>
<feature type="region of interest" description="Disordered" evidence="2">
    <location>
        <begin position="210"/>
        <end position="235"/>
    </location>
</feature>
<sequence>MTDTDDSLTLLLIETDEIVRLGLRTWLAKQTGVTAVLDTNTVAQALATLEDSPADVIIVGDLASGLRLVQTLEPRPPESPTPILLWCSALTVAQLALARRAGLGGYCAKGTPPRELFNAAVGLLTGEPTWQAPARIDPDADITNPPPDSSDPSVGVPGVQYIDAEQDQLERWLEDPNLTLLQRIIFNGRRRELNAARWFLCQVRSPRPLPAKVKGRKPSSQASSQPSAALAVSDSGSLTPTHLASEDLEDLLLDAILSKLQPPLRNLSDTPLEIDILRPEKRRHLLVTALRSVQNLLSELRHSDISPSRLRDRRDRLALDLWRETTEEFFGRYYTLSFNGESLELVDILLRETDVVQSAILDKIPFFPELLSHLLFQTPLAVDDRTCEFGSPEATLRAEYLLHNLLIAIANGVTQPLLDQVTGIETIERQFYDRRFLSTRDIERLRNDLSWKYRWETYLEEPRAIYESRFWLFVLTERGIKRMAIYAHRREEFLALSGVRQAVTLILEGRDALAPRLRSAVSWVGNGLVYVLTHVLGRGIGLVGRGILENLGSGRSRASRSGSRD</sequence>
<gene>
    <name evidence="4" type="ORF">NEA10_11735</name>
</gene>
<evidence type="ECO:0000259" key="3">
    <source>
        <dbReference type="PROSITE" id="PS50110"/>
    </source>
</evidence>
<dbReference type="InterPro" id="IPR022552">
    <property type="entry name" value="UPF_Ycf55"/>
</dbReference>
<name>A0ABY5AKQ2_9CYAN</name>
<comment type="caution">
    <text evidence="1">Lacks conserved residue(s) required for the propagation of feature annotation.</text>
</comment>
<evidence type="ECO:0000256" key="1">
    <source>
        <dbReference type="PROSITE-ProRule" id="PRU00169"/>
    </source>
</evidence>
<evidence type="ECO:0000313" key="5">
    <source>
        <dbReference type="Proteomes" id="UP001056708"/>
    </source>
</evidence>
<dbReference type="Gene3D" id="3.40.50.2300">
    <property type="match status" value="1"/>
</dbReference>
<dbReference type="PANTHER" id="PTHR36807:SF2">
    <property type="entry name" value="PHOSPHOGLYCOLATE PHOSPHATASE"/>
    <property type="match status" value="1"/>
</dbReference>
<dbReference type="EMBL" id="CP098611">
    <property type="protein sequence ID" value="USR89555.1"/>
    <property type="molecule type" value="Genomic_DNA"/>
</dbReference>
<feature type="region of interest" description="Disordered" evidence="2">
    <location>
        <begin position="132"/>
        <end position="155"/>
    </location>
</feature>
<dbReference type="Proteomes" id="UP001056708">
    <property type="component" value="Chromosome"/>
</dbReference>
<feature type="domain" description="Response regulatory" evidence="3">
    <location>
        <begin position="9"/>
        <end position="124"/>
    </location>
</feature>
<evidence type="ECO:0000313" key="4">
    <source>
        <dbReference type="EMBL" id="USR89555.1"/>
    </source>
</evidence>